<keyword evidence="2" id="KW-1185">Reference proteome</keyword>
<organism evidence="1 2">
    <name type="scientific">Dermacentor silvarum</name>
    <name type="common">Tick</name>
    <dbReference type="NCBI Taxonomy" id="543639"/>
    <lineage>
        <taxon>Eukaryota</taxon>
        <taxon>Metazoa</taxon>
        <taxon>Ecdysozoa</taxon>
        <taxon>Arthropoda</taxon>
        <taxon>Chelicerata</taxon>
        <taxon>Arachnida</taxon>
        <taxon>Acari</taxon>
        <taxon>Parasitiformes</taxon>
        <taxon>Ixodida</taxon>
        <taxon>Ixodoidea</taxon>
        <taxon>Ixodidae</taxon>
        <taxon>Rhipicephalinae</taxon>
        <taxon>Dermacentor</taxon>
    </lineage>
</organism>
<accession>A0ACB8DPM0</accession>
<evidence type="ECO:0000313" key="2">
    <source>
        <dbReference type="Proteomes" id="UP000821865"/>
    </source>
</evidence>
<dbReference type="Proteomes" id="UP000821865">
    <property type="component" value="Chromosome 10"/>
</dbReference>
<name>A0ACB8DPM0_DERSI</name>
<reference evidence="1" key="1">
    <citation type="submission" date="2020-05" db="EMBL/GenBank/DDBJ databases">
        <title>Large-scale comparative analyses of tick genomes elucidate their genetic diversity and vector capacities.</title>
        <authorList>
            <person name="Jia N."/>
            <person name="Wang J."/>
            <person name="Shi W."/>
            <person name="Du L."/>
            <person name="Sun Y."/>
            <person name="Zhan W."/>
            <person name="Jiang J."/>
            <person name="Wang Q."/>
            <person name="Zhang B."/>
            <person name="Ji P."/>
            <person name="Sakyi L.B."/>
            <person name="Cui X."/>
            <person name="Yuan T."/>
            <person name="Jiang B."/>
            <person name="Yang W."/>
            <person name="Lam T.T.-Y."/>
            <person name="Chang Q."/>
            <person name="Ding S."/>
            <person name="Wang X."/>
            <person name="Zhu J."/>
            <person name="Ruan X."/>
            <person name="Zhao L."/>
            <person name="Wei J."/>
            <person name="Que T."/>
            <person name="Du C."/>
            <person name="Cheng J."/>
            <person name="Dai P."/>
            <person name="Han X."/>
            <person name="Huang E."/>
            <person name="Gao Y."/>
            <person name="Liu J."/>
            <person name="Shao H."/>
            <person name="Ye R."/>
            <person name="Li L."/>
            <person name="Wei W."/>
            <person name="Wang X."/>
            <person name="Wang C."/>
            <person name="Yang T."/>
            <person name="Huo Q."/>
            <person name="Li W."/>
            <person name="Guo W."/>
            <person name="Chen H."/>
            <person name="Zhou L."/>
            <person name="Ni X."/>
            <person name="Tian J."/>
            <person name="Zhou Y."/>
            <person name="Sheng Y."/>
            <person name="Liu T."/>
            <person name="Pan Y."/>
            <person name="Xia L."/>
            <person name="Li J."/>
            <person name="Zhao F."/>
            <person name="Cao W."/>
        </authorList>
    </citation>
    <scope>NUCLEOTIDE SEQUENCE</scope>
    <source>
        <strain evidence="1">Dsil-2018</strain>
    </source>
</reference>
<gene>
    <name evidence="1" type="ORF">HPB49_013736</name>
</gene>
<comment type="caution">
    <text evidence="1">The sequence shown here is derived from an EMBL/GenBank/DDBJ whole genome shotgun (WGS) entry which is preliminary data.</text>
</comment>
<dbReference type="EMBL" id="CM023479">
    <property type="protein sequence ID" value="KAH7974288.1"/>
    <property type="molecule type" value="Genomic_DNA"/>
</dbReference>
<proteinExistence type="predicted"/>
<evidence type="ECO:0000313" key="1">
    <source>
        <dbReference type="EMBL" id="KAH7974288.1"/>
    </source>
</evidence>
<sequence>MDDARQKFRYRVCGFGDHTEWKTVEFMEEIDDEQRCNWCGVVSAKLVILPCLHVVCEECHTVAYKAALPVCWIDKQELSSDAKDISSVLKDRLRCRTVRCVNVGSGCVSTTSLIDMNEHLLSICAFYLKECPKCEEAVAYKDLVNHSKKCKGVAGVFLRSADAQSLLEEMGNARNELQQTLPSTSLNVRDAVGLLTEQLELLRCQLTASSQGKSDDVMLNDCKQ</sequence>
<protein>
    <submittedName>
        <fullName evidence="1">Uncharacterized protein</fullName>
    </submittedName>
</protein>